<gene>
    <name evidence="1" type="ORF">SK128_021610</name>
</gene>
<evidence type="ECO:0000313" key="2">
    <source>
        <dbReference type="Proteomes" id="UP001381693"/>
    </source>
</evidence>
<reference evidence="1 2" key="1">
    <citation type="submission" date="2023-11" db="EMBL/GenBank/DDBJ databases">
        <title>Halocaridina rubra genome assembly.</title>
        <authorList>
            <person name="Smith C."/>
        </authorList>
    </citation>
    <scope>NUCLEOTIDE SEQUENCE [LARGE SCALE GENOMIC DNA]</scope>
    <source>
        <strain evidence="1">EP-1</strain>
        <tissue evidence="1">Whole</tissue>
    </source>
</reference>
<keyword evidence="2" id="KW-1185">Reference proteome</keyword>
<sequence length="145" mass="16298">GLMIMLSDKSNLVSAVMNVPLPEDLAISEPESDVPSVLIIDAMCIVSILPKTPEISNALHFAKRFVDIVADISNSYGEVRIAFAQYLTGSLKETTHQKQTVKTTPVHYHDDNTEIKNLKPFLSHVNTKAELTEYLLYKRVNHYQK</sequence>
<proteinExistence type="predicted"/>
<evidence type="ECO:0000313" key="1">
    <source>
        <dbReference type="EMBL" id="KAK7079150.1"/>
    </source>
</evidence>
<protein>
    <submittedName>
        <fullName evidence="1">Uncharacterized protein</fullName>
    </submittedName>
</protein>
<feature type="non-terminal residue" evidence="1">
    <location>
        <position position="1"/>
    </location>
</feature>
<name>A0AAN9ABE6_HALRR</name>
<comment type="caution">
    <text evidence="1">The sequence shown here is derived from an EMBL/GenBank/DDBJ whole genome shotgun (WGS) entry which is preliminary data.</text>
</comment>
<dbReference type="Proteomes" id="UP001381693">
    <property type="component" value="Unassembled WGS sequence"/>
</dbReference>
<dbReference type="EMBL" id="JAXCGZ010007573">
    <property type="protein sequence ID" value="KAK7079150.1"/>
    <property type="molecule type" value="Genomic_DNA"/>
</dbReference>
<accession>A0AAN9ABE6</accession>
<organism evidence="1 2">
    <name type="scientific">Halocaridina rubra</name>
    <name type="common">Hawaiian red shrimp</name>
    <dbReference type="NCBI Taxonomy" id="373956"/>
    <lineage>
        <taxon>Eukaryota</taxon>
        <taxon>Metazoa</taxon>
        <taxon>Ecdysozoa</taxon>
        <taxon>Arthropoda</taxon>
        <taxon>Crustacea</taxon>
        <taxon>Multicrustacea</taxon>
        <taxon>Malacostraca</taxon>
        <taxon>Eumalacostraca</taxon>
        <taxon>Eucarida</taxon>
        <taxon>Decapoda</taxon>
        <taxon>Pleocyemata</taxon>
        <taxon>Caridea</taxon>
        <taxon>Atyoidea</taxon>
        <taxon>Atyidae</taxon>
        <taxon>Halocaridina</taxon>
    </lineage>
</organism>
<dbReference type="AlphaFoldDB" id="A0AAN9ABE6"/>